<comment type="caution">
    <text evidence="1">The sequence shown here is derived from an EMBL/GenBank/DDBJ whole genome shotgun (WGS) entry which is preliminary data.</text>
</comment>
<proteinExistence type="predicted"/>
<name>A0A8T0TKY8_PANVG</name>
<dbReference type="AlphaFoldDB" id="A0A8T0TKY8"/>
<accession>A0A8T0TKY8</accession>
<sequence>MLHNDTPEIRHGSTTKHGIIICGSLTRVTIIIILSFRSTNVAIICSNVCSLARQSFFTCPIPWQRWHLMLEVRPLEDVGGVAEFGFLAGTCKGSLPLCAAGVPGVKAGRVADGGVEGV</sequence>
<protein>
    <submittedName>
        <fullName evidence="1">Uncharacterized protein</fullName>
    </submittedName>
</protein>
<dbReference type="Proteomes" id="UP000823388">
    <property type="component" value="Chromosome 4K"/>
</dbReference>
<gene>
    <name evidence="1" type="ORF">PVAP13_4KG123005</name>
</gene>
<dbReference type="EMBL" id="CM029043">
    <property type="protein sequence ID" value="KAG2611520.1"/>
    <property type="molecule type" value="Genomic_DNA"/>
</dbReference>
<organism evidence="1 2">
    <name type="scientific">Panicum virgatum</name>
    <name type="common">Blackwell switchgrass</name>
    <dbReference type="NCBI Taxonomy" id="38727"/>
    <lineage>
        <taxon>Eukaryota</taxon>
        <taxon>Viridiplantae</taxon>
        <taxon>Streptophyta</taxon>
        <taxon>Embryophyta</taxon>
        <taxon>Tracheophyta</taxon>
        <taxon>Spermatophyta</taxon>
        <taxon>Magnoliopsida</taxon>
        <taxon>Liliopsida</taxon>
        <taxon>Poales</taxon>
        <taxon>Poaceae</taxon>
        <taxon>PACMAD clade</taxon>
        <taxon>Panicoideae</taxon>
        <taxon>Panicodae</taxon>
        <taxon>Paniceae</taxon>
        <taxon>Panicinae</taxon>
        <taxon>Panicum</taxon>
        <taxon>Panicum sect. Hiantes</taxon>
    </lineage>
</organism>
<evidence type="ECO:0000313" key="2">
    <source>
        <dbReference type="Proteomes" id="UP000823388"/>
    </source>
</evidence>
<keyword evidence="2" id="KW-1185">Reference proteome</keyword>
<reference evidence="1" key="1">
    <citation type="submission" date="2020-05" db="EMBL/GenBank/DDBJ databases">
        <title>WGS assembly of Panicum virgatum.</title>
        <authorList>
            <person name="Lovell J.T."/>
            <person name="Jenkins J."/>
            <person name="Shu S."/>
            <person name="Juenger T.E."/>
            <person name="Schmutz J."/>
        </authorList>
    </citation>
    <scope>NUCLEOTIDE SEQUENCE</scope>
    <source>
        <strain evidence="1">AP13</strain>
    </source>
</reference>
<evidence type="ECO:0000313" key="1">
    <source>
        <dbReference type="EMBL" id="KAG2611520.1"/>
    </source>
</evidence>